<dbReference type="RefSeq" id="WP_379596611.1">
    <property type="nucleotide sequence ID" value="NZ_JBHUDE010000032.1"/>
</dbReference>
<feature type="coiled-coil region" evidence="1">
    <location>
        <begin position="91"/>
        <end position="125"/>
    </location>
</feature>
<feature type="transmembrane region" description="Helical" evidence="2">
    <location>
        <begin position="146"/>
        <end position="164"/>
    </location>
</feature>
<keyword evidence="2" id="KW-0472">Membrane</keyword>
<feature type="transmembrane region" description="Helical" evidence="2">
    <location>
        <begin position="32"/>
        <end position="50"/>
    </location>
</feature>
<reference evidence="4" key="1">
    <citation type="journal article" date="2019" name="Int. J. Syst. Evol. Microbiol.">
        <title>The Global Catalogue of Microorganisms (GCM) 10K type strain sequencing project: providing services to taxonomists for standard genome sequencing and annotation.</title>
        <authorList>
            <consortium name="The Broad Institute Genomics Platform"/>
            <consortium name="The Broad Institute Genome Sequencing Center for Infectious Disease"/>
            <person name="Wu L."/>
            <person name="Ma J."/>
        </authorList>
    </citation>
    <scope>NUCLEOTIDE SEQUENCE [LARGE SCALE GENOMIC DNA]</scope>
    <source>
        <strain evidence="4">CGMCC 1.12376</strain>
    </source>
</reference>
<dbReference type="EMBL" id="JBHUDE010000032">
    <property type="protein sequence ID" value="MFD1607252.1"/>
    <property type="molecule type" value="Genomic_DNA"/>
</dbReference>
<keyword evidence="1" id="KW-0175">Coiled coil</keyword>
<protein>
    <submittedName>
        <fullName evidence="3">Uncharacterized protein</fullName>
    </submittedName>
</protein>
<dbReference type="Proteomes" id="UP001597221">
    <property type="component" value="Unassembled WGS sequence"/>
</dbReference>
<evidence type="ECO:0000313" key="3">
    <source>
        <dbReference type="EMBL" id="MFD1607252.1"/>
    </source>
</evidence>
<organism evidence="3 4">
    <name type="scientific">Oceanobacillus luteolus</name>
    <dbReference type="NCBI Taxonomy" id="1274358"/>
    <lineage>
        <taxon>Bacteria</taxon>
        <taxon>Bacillati</taxon>
        <taxon>Bacillota</taxon>
        <taxon>Bacilli</taxon>
        <taxon>Bacillales</taxon>
        <taxon>Bacillaceae</taxon>
        <taxon>Oceanobacillus</taxon>
    </lineage>
</organism>
<proteinExistence type="predicted"/>
<feature type="transmembrane region" description="Helical" evidence="2">
    <location>
        <begin position="170"/>
        <end position="192"/>
    </location>
</feature>
<keyword evidence="2" id="KW-0812">Transmembrane</keyword>
<keyword evidence="2" id="KW-1133">Transmembrane helix</keyword>
<sequence>MINIHLACLAGALFLCLIPIYAFSLDLMLHTKLGAIFVFYIGFFQVFQALKIPEKVIEKQTQEHIDKYKDEYIKEFEQMERKLSFQAAFATEEENAEKKKVNDELKDYNRNYELAKESFKNKVKEDMNGFEKLHFYMNRRRKMYEFLKYPSILIVFICGFLTLFNQHLTFQLILLLTIPFMIISVIFLLLSLKLNKKIDDIHRSVQPDSVKKLLDELTNL</sequence>
<accession>A0ABW4HQ40</accession>
<evidence type="ECO:0000256" key="1">
    <source>
        <dbReference type="SAM" id="Coils"/>
    </source>
</evidence>
<name>A0ABW4HQ40_9BACI</name>
<evidence type="ECO:0000313" key="4">
    <source>
        <dbReference type="Proteomes" id="UP001597221"/>
    </source>
</evidence>
<evidence type="ECO:0000256" key="2">
    <source>
        <dbReference type="SAM" id="Phobius"/>
    </source>
</evidence>
<gene>
    <name evidence="3" type="ORF">ACFSBH_06275</name>
</gene>
<comment type="caution">
    <text evidence="3">The sequence shown here is derived from an EMBL/GenBank/DDBJ whole genome shotgun (WGS) entry which is preliminary data.</text>
</comment>
<keyword evidence="4" id="KW-1185">Reference proteome</keyword>